<sequence length="260" mass="27783">MSLRTAIVTGAAQGIGRAIASRLARDGYHVVLNDLPSRKREVEGLRSEIINGSRIQREQSGKTATASVCVADVSIEQDVSQMVEHAVRETGGLDVMVSNAVCFLPKTFLETTSEDLHKTFGVNVEGTFFCYKHAALQMIKQGRGGRIIGASSLAGKQGTSILSAYSASKFAVRGLTQSAALELAPHNITVNAYAPGFTDTPSLYTLFNALKERNIPGRADPSKRLIMPEEIAGLVSYLVSDEAAMITGQSISINGGLFFD</sequence>
<keyword evidence="2" id="KW-0521">NADP</keyword>
<dbReference type="InterPro" id="IPR020904">
    <property type="entry name" value="Sc_DH/Rdtase_CS"/>
</dbReference>
<evidence type="ECO:0000256" key="2">
    <source>
        <dbReference type="ARBA" id="ARBA00022857"/>
    </source>
</evidence>
<gene>
    <name evidence="3" type="ORF">D9613_003953</name>
</gene>
<evidence type="ECO:0000256" key="1">
    <source>
        <dbReference type="ARBA" id="ARBA00006484"/>
    </source>
</evidence>
<dbReference type="Proteomes" id="UP000521872">
    <property type="component" value="Unassembled WGS sequence"/>
</dbReference>
<dbReference type="GO" id="GO:0016616">
    <property type="term" value="F:oxidoreductase activity, acting on the CH-OH group of donors, NAD or NADP as acceptor"/>
    <property type="evidence" value="ECO:0007669"/>
    <property type="project" value="TreeGrafter"/>
</dbReference>
<dbReference type="AlphaFoldDB" id="A0A8H4QKF8"/>
<keyword evidence="4" id="KW-1185">Reference proteome</keyword>
<evidence type="ECO:0000313" key="3">
    <source>
        <dbReference type="EMBL" id="KAF4612370.1"/>
    </source>
</evidence>
<dbReference type="PRINTS" id="PR00080">
    <property type="entry name" value="SDRFAMILY"/>
</dbReference>
<dbReference type="Gene3D" id="3.40.50.720">
    <property type="entry name" value="NAD(P)-binding Rossmann-like Domain"/>
    <property type="match status" value="1"/>
</dbReference>
<organism evidence="3 4">
    <name type="scientific">Agrocybe pediades</name>
    <dbReference type="NCBI Taxonomy" id="84607"/>
    <lineage>
        <taxon>Eukaryota</taxon>
        <taxon>Fungi</taxon>
        <taxon>Dikarya</taxon>
        <taxon>Basidiomycota</taxon>
        <taxon>Agaricomycotina</taxon>
        <taxon>Agaricomycetes</taxon>
        <taxon>Agaricomycetidae</taxon>
        <taxon>Agaricales</taxon>
        <taxon>Agaricineae</taxon>
        <taxon>Strophariaceae</taxon>
        <taxon>Agrocybe</taxon>
    </lineage>
</organism>
<dbReference type="PANTHER" id="PTHR42760:SF121">
    <property type="entry name" value="3-OXOACYL-(ACYL-CARRIER-PROTEIN) REDUCTASE"/>
    <property type="match status" value="1"/>
</dbReference>
<dbReference type="GO" id="GO:0006633">
    <property type="term" value="P:fatty acid biosynthetic process"/>
    <property type="evidence" value="ECO:0007669"/>
    <property type="project" value="TreeGrafter"/>
</dbReference>
<dbReference type="PANTHER" id="PTHR42760">
    <property type="entry name" value="SHORT-CHAIN DEHYDROGENASES/REDUCTASES FAMILY MEMBER"/>
    <property type="match status" value="1"/>
</dbReference>
<dbReference type="GO" id="GO:0048038">
    <property type="term" value="F:quinone binding"/>
    <property type="evidence" value="ECO:0007669"/>
    <property type="project" value="TreeGrafter"/>
</dbReference>
<dbReference type="InterPro" id="IPR036291">
    <property type="entry name" value="NAD(P)-bd_dom_sf"/>
</dbReference>
<dbReference type="EMBL" id="JAACJL010000057">
    <property type="protein sequence ID" value="KAF4612370.1"/>
    <property type="molecule type" value="Genomic_DNA"/>
</dbReference>
<protein>
    <recommendedName>
        <fullName evidence="5">NAD(P)-binding protein</fullName>
    </recommendedName>
</protein>
<dbReference type="FunFam" id="3.40.50.720:FF:000084">
    <property type="entry name" value="Short-chain dehydrogenase reductase"/>
    <property type="match status" value="1"/>
</dbReference>
<evidence type="ECO:0008006" key="5">
    <source>
        <dbReference type="Google" id="ProtNLM"/>
    </source>
</evidence>
<comment type="similarity">
    <text evidence="1">Belongs to the short-chain dehydrogenases/reductases (SDR) family.</text>
</comment>
<dbReference type="PRINTS" id="PR00081">
    <property type="entry name" value="GDHRDH"/>
</dbReference>
<reference evidence="3 4" key="1">
    <citation type="submission" date="2019-12" db="EMBL/GenBank/DDBJ databases">
        <authorList>
            <person name="Floudas D."/>
            <person name="Bentzer J."/>
            <person name="Ahren D."/>
            <person name="Johansson T."/>
            <person name="Persson P."/>
            <person name="Tunlid A."/>
        </authorList>
    </citation>
    <scope>NUCLEOTIDE SEQUENCE [LARGE SCALE GENOMIC DNA]</scope>
    <source>
        <strain evidence="3 4">CBS 102.39</strain>
    </source>
</reference>
<proteinExistence type="inferred from homology"/>
<dbReference type="Pfam" id="PF13561">
    <property type="entry name" value="adh_short_C2"/>
    <property type="match status" value="1"/>
</dbReference>
<comment type="caution">
    <text evidence="3">The sequence shown here is derived from an EMBL/GenBank/DDBJ whole genome shotgun (WGS) entry which is preliminary data.</text>
</comment>
<evidence type="ECO:0000313" key="4">
    <source>
        <dbReference type="Proteomes" id="UP000521872"/>
    </source>
</evidence>
<dbReference type="PROSITE" id="PS00061">
    <property type="entry name" value="ADH_SHORT"/>
    <property type="match status" value="1"/>
</dbReference>
<accession>A0A8H4QKF8</accession>
<name>A0A8H4QKF8_9AGAR</name>
<dbReference type="SUPFAM" id="SSF51735">
    <property type="entry name" value="NAD(P)-binding Rossmann-fold domains"/>
    <property type="match status" value="1"/>
</dbReference>
<dbReference type="InterPro" id="IPR002347">
    <property type="entry name" value="SDR_fam"/>
</dbReference>